<evidence type="ECO:0000313" key="1">
    <source>
        <dbReference type="EMBL" id="MBC8336690.1"/>
    </source>
</evidence>
<evidence type="ECO:0000313" key="2">
    <source>
        <dbReference type="Proteomes" id="UP000614469"/>
    </source>
</evidence>
<dbReference type="EMBL" id="JACNJN010000184">
    <property type="protein sequence ID" value="MBC8336690.1"/>
    <property type="molecule type" value="Genomic_DNA"/>
</dbReference>
<accession>A0A8J6TJN4</accession>
<reference evidence="1 2" key="1">
    <citation type="submission" date="2020-08" db="EMBL/GenBank/DDBJ databases">
        <title>Bridging the membrane lipid divide: bacteria of the FCB group superphylum have the potential to synthesize archaeal ether lipids.</title>
        <authorList>
            <person name="Villanueva L."/>
            <person name="Von Meijenfeldt F.A.B."/>
            <person name="Westbye A.B."/>
            <person name="Yadav S."/>
            <person name="Hopmans E.C."/>
            <person name="Dutilh B.E."/>
            <person name="Sinninghe Damste J.S."/>
        </authorList>
    </citation>
    <scope>NUCLEOTIDE SEQUENCE [LARGE SCALE GENOMIC DNA]</scope>
    <source>
        <strain evidence="1">NIOZ-UU36</strain>
    </source>
</reference>
<name>A0A8J6TJN4_9CHLR</name>
<gene>
    <name evidence="1" type="ORF">H8E29_15620</name>
</gene>
<dbReference type="Proteomes" id="UP000614469">
    <property type="component" value="Unassembled WGS sequence"/>
</dbReference>
<sequence length="103" mass="10916">TVRSILVPDLDAECIRAAVGSGQHETIVAAAIDRTHAFIFGLVLSGNHQPVVARRVEVQICSPELELGVAIRQICALLVLGDEAEGGFASQVWIGDKSPCILI</sequence>
<organism evidence="1 2">
    <name type="scientific">Candidatus Desulfolinea nitratireducens</name>
    <dbReference type="NCBI Taxonomy" id="2841698"/>
    <lineage>
        <taxon>Bacteria</taxon>
        <taxon>Bacillati</taxon>
        <taxon>Chloroflexota</taxon>
        <taxon>Anaerolineae</taxon>
        <taxon>Anaerolineales</taxon>
        <taxon>Anaerolineales incertae sedis</taxon>
        <taxon>Candidatus Desulfolinea</taxon>
    </lineage>
</organism>
<feature type="non-terminal residue" evidence="1">
    <location>
        <position position="1"/>
    </location>
</feature>
<protein>
    <submittedName>
        <fullName evidence="1">Uncharacterized protein</fullName>
    </submittedName>
</protein>
<dbReference type="AlphaFoldDB" id="A0A8J6TJN4"/>
<comment type="caution">
    <text evidence="1">The sequence shown here is derived from an EMBL/GenBank/DDBJ whole genome shotgun (WGS) entry which is preliminary data.</text>
</comment>
<proteinExistence type="predicted"/>